<dbReference type="InterPro" id="IPR052557">
    <property type="entry name" value="CAP/Cytokinesis_protein"/>
</dbReference>
<evidence type="ECO:0008006" key="5">
    <source>
        <dbReference type="Google" id="ProtNLM"/>
    </source>
</evidence>
<organism evidence="3 4">
    <name type="scientific">Mytilus galloprovincialis</name>
    <name type="common">Mediterranean mussel</name>
    <dbReference type="NCBI Taxonomy" id="29158"/>
    <lineage>
        <taxon>Eukaryota</taxon>
        <taxon>Metazoa</taxon>
        <taxon>Spiralia</taxon>
        <taxon>Lophotrochozoa</taxon>
        <taxon>Mollusca</taxon>
        <taxon>Bivalvia</taxon>
        <taxon>Autobranchia</taxon>
        <taxon>Pteriomorphia</taxon>
        <taxon>Mytilida</taxon>
        <taxon>Mytiloidea</taxon>
        <taxon>Mytilidae</taxon>
        <taxon>Mytilinae</taxon>
        <taxon>Mytilus</taxon>
    </lineage>
</organism>
<dbReference type="InterPro" id="IPR056564">
    <property type="entry name" value="Ig-like_KY"/>
</dbReference>
<evidence type="ECO:0000313" key="3">
    <source>
        <dbReference type="EMBL" id="VDI02131.1"/>
    </source>
</evidence>
<evidence type="ECO:0000259" key="1">
    <source>
        <dbReference type="Pfam" id="PF01841"/>
    </source>
</evidence>
<dbReference type="Proteomes" id="UP000596742">
    <property type="component" value="Unassembled WGS sequence"/>
</dbReference>
<dbReference type="PANTHER" id="PTHR46333:SF2">
    <property type="entry name" value="CYTOKINESIS PROTEIN 3"/>
    <property type="match status" value="1"/>
</dbReference>
<dbReference type="InterPro" id="IPR002931">
    <property type="entry name" value="Transglutaminase-like"/>
</dbReference>
<gene>
    <name evidence="3" type="ORF">MGAL_10B005111</name>
</gene>
<dbReference type="OrthoDB" id="6129702at2759"/>
<dbReference type="EMBL" id="UYJE01001436">
    <property type="protein sequence ID" value="VDI02131.1"/>
    <property type="molecule type" value="Genomic_DNA"/>
</dbReference>
<dbReference type="AlphaFoldDB" id="A0A8B6CB14"/>
<dbReference type="SUPFAM" id="SSF54001">
    <property type="entry name" value="Cysteine proteinases"/>
    <property type="match status" value="1"/>
</dbReference>
<feature type="domain" description="KY-like immunoglobulin-like" evidence="2">
    <location>
        <begin position="156"/>
        <end position="259"/>
    </location>
</feature>
<proteinExistence type="predicted"/>
<evidence type="ECO:0000313" key="4">
    <source>
        <dbReference type="Proteomes" id="UP000596742"/>
    </source>
</evidence>
<dbReference type="PANTHER" id="PTHR46333">
    <property type="entry name" value="CYTOKINESIS PROTEIN 3"/>
    <property type="match status" value="1"/>
</dbReference>
<dbReference type="Pfam" id="PF01841">
    <property type="entry name" value="Transglut_core"/>
    <property type="match status" value="1"/>
</dbReference>
<feature type="domain" description="Transglutaminase-like" evidence="1">
    <location>
        <begin position="57"/>
        <end position="142"/>
    </location>
</feature>
<dbReference type="Pfam" id="PF23265">
    <property type="entry name" value="Ig-like_KY"/>
    <property type="match status" value="1"/>
</dbReference>
<comment type="caution">
    <text evidence="3">The sequence shown here is derived from an EMBL/GenBank/DDBJ whole genome shotgun (WGS) entry which is preliminary data.</text>
</comment>
<dbReference type="Gene3D" id="3.10.620.30">
    <property type="match status" value="1"/>
</dbReference>
<accession>A0A8B6CB14</accession>
<sequence>MGCCFSKSTIQPVTVDQSQNFRSKYVSSDLKITYNDLKSIDDHALQTPKSAENSINELADYLAKPAKSELETIRSFYVWICNNISYNATAFFSGTSAVTEPSGVLKSKSSVCEGYARLFQALCVAKNIKCQKISGFSKGLFKNFETTNVARDWGVIFPSHQNEVVKVDRKASISMESKQNTLTNVSVNLYGSSRELCNESVVIVKNNYSNYTITITPRKTGKYMLQIFGTIDKSQNVMPQLTEYLIECMSIEDEFMSYPEHSGFYGPSTDCKLRGFANPESISAFQICQNGEFELKTMTSKTLKCTAKIYETDGSRSSDFVMIEQSNNSVCVKARFISKGYYKITLFSEFEGSDTHISEAMNILVLNKKSSENSNSISSNILHYN</sequence>
<reference evidence="3" key="1">
    <citation type="submission" date="2018-11" db="EMBL/GenBank/DDBJ databases">
        <authorList>
            <person name="Alioto T."/>
            <person name="Alioto T."/>
        </authorList>
    </citation>
    <scope>NUCLEOTIDE SEQUENCE</scope>
</reference>
<name>A0A8B6CB14_MYTGA</name>
<dbReference type="InterPro" id="IPR038765">
    <property type="entry name" value="Papain-like_cys_pep_sf"/>
</dbReference>
<evidence type="ECO:0000259" key="2">
    <source>
        <dbReference type="Pfam" id="PF23265"/>
    </source>
</evidence>
<keyword evidence="4" id="KW-1185">Reference proteome</keyword>
<protein>
    <recommendedName>
        <fullName evidence="5">Transglutaminase-like domain-containing protein</fullName>
    </recommendedName>
</protein>
<dbReference type="GO" id="GO:0005737">
    <property type="term" value="C:cytoplasm"/>
    <property type="evidence" value="ECO:0007669"/>
    <property type="project" value="TreeGrafter"/>
</dbReference>